<dbReference type="EMBL" id="VSSQ01029573">
    <property type="protein sequence ID" value="MPM79754.1"/>
    <property type="molecule type" value="Genomic_DNA"/>
</dbReference>
<dbReference type="AlphaFoldDB" id="A0A645CS79"/>
<sequence>MDKQDLLNDVLSPGLSLVVCGTAAGSGSAKGDKGTGTLSQKTKDAILALRWFHMPRQARERGRSGIYHIMIKGINRQNIFKRTRIDRGLLKLLDITKLQVATGFMVIV</sequence>
<comment type="caution">
    <text evidence="1">The sequence shown here is derived from an EMBL/GenBank/DDBJ whole genome shotgun (WGS) entry which is preliminary data.</text>
</comment>
<reference evidence="1" key="1">
    <citation type="submission" date="2019-08" db="EMBL/GenBank/DDBJ databases">
        <authorList>
            <person name="Kucharzyk K."/>
            <person name="Murdoch R.W."/>
            <person name="Higgins S."/>
            <person name="Loffler F."/>
        </authorList>
    </citation>
    <scope>NUCLEOTIDE SEQUENCE</scope>
</reference>
<proteinExistence type="predicted"/>
<evidence type="ECO:0000313" key="1">
    <source>
        <dbReference type="EMBL" id="MPM79754.1"/>
    </source>
</evidence>
<organism evidence="1">
    <name type="scientific">bioreactor metagenome</name>
    <dbReference type="NCBI Taxonomy" id="1076179"/>
    <lineage>
        <taxon>unclassified sequences</taxon>
        <taxon>metagenomes</taxon>
        <taxon>ecological metagenomes</taxon>
    </lineage>
</organism>
<protein>
    <submittedName>
        <fullName evidence="1">Uncharacterized protein</fullName>
    </submittedName>
</protein>
<accession>A0A645CS79</accession>
<gene>
    <name evidence="1" type="ORF">SDC9_126795</name>
</gene>
<name>A0A645CS79_9ZZZZ</name>